<accession>A0A7C4B8L4</accession>
<reference evidence="1" key="1">
    <citation type="journal article" date="2020" name="mSystems">
        <title>Genome- and Community-Level Interaction Insights into Carbon Utilization and Element Cycling Functions of Hydrothermarchaeota in Hydrothermal Sediment.</title>
        <authorList>
            <person name="Zhou Z."/>
            <person name="Liu Y."/>
            <person name="Xu W."/>
            <person name="Pan J."/>
            <person name="Luo Z.H."/>
            <person name="Li M."/>
        </authorList>
    </citation>
    <scope>NUCLEOTIDE SEQUENCE [LARGE SCALE GENOMIC DNA]</scope>
    <source>
        <strain evidence="1">SpSt-735</strain>
    </source>
</reference>
<dbReference type="AlphaFoldDB" id="A0A7C4B8L4"/>
<protein>
    <submittedName>
        <fullName evidence="1">Uncharacterized protein</fullName>
    </submittedName>
</protein>
<evidence type="ECO:0000313" key="1">
    <source>
        <dbReference type="EMBL" id="HGI42923.1"/>
    </source>
</evidence>
<gene>
    <name evidence="1" type="ORF">ENV17_00860</name>
</gene>
<sequence>MSSLEVVLEDGVDVGRVLGEATLSRVGRVVLKIRAHDAPSAMERLREYLSDSYPFTLIVEVVR</sequence>
<name>A0A7C4B8L4_THEPE</name>
<dbReference type="EMBL" id="DTFI01000022">
    <property type="protein sequence ID" value="HGI42923.1"/>
    <property type="molecule type" value="Genomic_DNA"/>
</dbReference>
<proteinExistence type="predicted"/>
<organism evidence="1">
    <name type="scientific">Thermofilum pendens</name>
    <dbReference type="NCBI Taxonomy" id="2269"/>
    <lineage>
        <taxon>Archaea</taxon>
        <taxon>Thermoproteota</taxon>
        <taxon>Thermoprotei</taxon>
        <taxon>Thermofilales</taxon>
        <taxon>Thermofilaceae</taxon>
        <taxon>Thermofilum</taxon>
    </lineage>
</organism>
<comment type="caution">
    <text evidence="1">The sequence shown here is derived from an EMBL/GenBank/DDBJ whole genome shotgun (WGS) entry which is preliminary data.</text>
</comment>